<dbReference type="Pfam" id="PF04860">
    <property type="entry name" value="Phage_portal"/>
    <property type="match status" value="1"/>
</dbReference>
<name>A0ABP3WXT7_9CLOT</name>
<sequence length="409" mass="46474">MYWDILEKRSTEETLQKYTFGELLKNGFELSDDALKESTYFKCIKYISESVAKCPIILKQDTEKGELEAYQHRLHEKLRLRPNPYMTAVDCIKTLVVLGEHYGISGLFIDRNTMDLYPAKIENIIIDDMGLIKTLKKNAILYNITVCNSNFDVKEDDICLYKSGISFDGLNTKSNRSLLRNIINTNIKSSNYLNNLFDSGLTNKILVQMTSDIKDTKELKKTQEKFDKLYSSNGRTFTVPAGFNISSLNLSLADAQFEQLRKLSRREIANCFGLSPAQINDLSDSNNNNMEMQNLGFLADTLLIKFQQIEQELDWKYLSSIDRKNGFKCRFNQSVMLRTDAKTQAEIICKYLQNGAYSINDAKRILGMPLIEGGDSVLVPSGYYKLEDLSKITLLKAQGGVKDGKAEGN</sequence>
<proteinExistence type="predicted"/>
<dbReference type="NCBIfam" id="TIGR01537">
    <property type="entry name" value="portal_HK97"/>
    <property type="match status" value="1"/>
</dbReference>
<dbReference type="RefSeq" id="WP_346025927.1">
    <property type="nucleotide sequence ID" value="NZ_BAAACO010000001.1"/>
</dbReference>
<reference evidence="2" key="1">
    <citation type="journal article" date="2019" name="Int. J. Syst. Evol. Microbiol.">
        <title>The Global Catalogue of Microorganisms (GCM) 10K type strain sequencing project: providing services to taxonomists for standard genome sequencing and annotation.</title>
        <authorList>
            <consortium name="The Broad Institute Genomics Platform"/>
            <consortium name="The Broad Institute Genome Sequencing Center for Infectious Disease"/>
            <person name="Wu L."/>
            <person name="Ma J."/>
        </authorList>
    </citation>
    <scope>NUCLEOTIDE SEQUENCE [LARGE SCALE GENOMIC DNA]</scope>
    <source>
        <strain evidence="2">JCM 6485</strain>
    </source>
</reference>
<organism evidence="1 2">
    <name type="scientific">Clostridium nitritogenes</name>
    <dbReference type="NCBI Taxonomy" id="83340"/>
    <lineage>
        <taxon>Bacteria</taxon>
        <taxon>Bacillati</taxon>
        <taxon>Bacillota</taxon>
        <taxon>Clostridia</taxon>
        <taxon>Eubacteriales</taxon>
        <taxon>Clostridiaceae</taxon>
        <taxon>Clostridium</taxon>
    </lineage>
</organism>
<gene>
    <name evidence="1" type="ORF">GCM10008916_12610</name>
</gene>
<evidence type="ECO:0008006" key="3">
    <source>
        <dbReference type="Google" id="ProtNLM"/>
    </source>
</evidence>
<dbReference type="EMBL" id="BAAACO010000001">
    <property type="protein sequence ID" value="GAA0857726.1"/>
    <property type="molecule type" value="Genomic_DNA"/>
</dbReference>
<dbReference type="InterPro" id="IPR006427">
    <property type="entry name" value="Portal_HK97"/>
</dbReference>
<evidence type="ECO:0000313" key="2">
    <source>
        <dbReference type="Proteomes" id="UP001501764"/>
    </source>
</evidence>
<comment type="caution">
    <text evidence="1">The sequence shown here is derived from an EMBL/GenBank/DDBJ whole genome shotgun (WGS) entry which is preliminary data.</text>
</comment>
<keyword evidence="2" id="KW-1185">Reference proteome</keyword>
<accession>A0ABP3WXT7</accession>
<evidence type="ECO:0000313" key="1">
    <source>
        <dbReference type="EMBL" id="GAA0857726.1"/>
    </source>
</evidence>
<protein>
    <recommendedName>
        <fullName evidence="3">Phage portal protein</fullName>
    </recommendedName>
</protein>
<dbReference type="Proteomes" id="UP001501764">
    <property type="component" value="Unassembled WGS sequence"/>
</dbReference>
<dbReference type="InterPro" id="IPR006944">
    <property type="entry name" value="Phage/GTA_portal"/>
</dbReference>